<proteinExistence type="predicted"/>
<organism evidence="2">
    <name type="scientific">Trypanosoma congolense (strain IL3000)</name>
    <dbReference type="NCBI Taxonomy" id="1068625"/>
    <lineage>
        <taxon>Eukaryota</taxon>
        <taxon>Discoba</taxon>
        <taxon>Euglenozoa</taxon>
        <taxon>Kinetoplastea</taxon>
        <taxon>Metakinetoplastina</taxon>
        <taxon>Trypanosomatida</taxon>
        <taxon>Trypanosomatidae</taxon>
        <taxon>Trypanosoma</taxon>
        <taxon>Nannomonas</taxon>
    </lineage>
</organism>
<accession>G0UV57</accession>
<dbReference type="EMBL" id="HE575323">
    <property type="protein sequence ID" value="CCC93271.1"/>
    <property type="molecule type" value="Genomic_DNA"/>
</dbReference>
<dbReference type="VEuPathDB" id="TriTrypDB:TcIL3000_10_300"/>
<feature type="region of interest" description="Disordered" evidence="1">
    <location>
        <begin position="1"/>
        <end position="84"/>
    </location>
</feature>
<evidence type="ECO:0000313" key="2">
    <source>
        <dbReference type="EMBL" id="CCC93271.1"/>
    </source>
</evidence>
<sequence>MSRFPPPLQRKKKKKKTGAKPVMSARDVNKRLMSAKPPVALTDKRSIGAPYAKAAVSSRQQTGASRHHQLPQTQKGKQQADGQSHCCDSCRKLMNCTQATRKALEDVLENARKIFLDDTLHHQMDDERWLRVLRALGENKGTYFARNVPAHVDVSAIALYEGKKS</sequence>
<gene>
    <name evidence="2" type="ORF">TCIL3000_10_300</name>
</gene>
<feature type="compositionally biased region" description="Basic residues" evidence="1">
    <location>
        <begin position="9"/>
        <end position="18"/>
    </location>
</feature>
<evidence type="ECO:0000256" key="1">
    <source>
        <dbReference type="SAM" id="MobiDB-lite"/>
    </source>
</evidence>
<reference evidence="2" key="1">
    <citation type="journal article" date="2012" name="Proc. Natl. Acad. Sci. U.S.A.">
        <title>Antigenic diversity is generated by distinct evolutionary mechanisms in African trypanosome species.</title>
        <authorList>
            <person name="Jackson A.P."/>
            <person name="Berry A."/>
            <person name="Aslett M."/>
            <person name="Allison H.C."/>
            <person name="Burton P."/>
            <person name="Vavrova-Anderson J."/>
            <person name="Brown R."/>
            <person name="Browne H."/>
            <person name="Corton N."/>
            <person name="Hauser H."/>
            <person name="Gamble J."/>
            <person name="Gilderthorp R."/>
            <person name="Marcello L."/>
            <person name="McQuillan J."/>
            <person name="Otto T.D."/>
            <person name="Quail M.A."/>
            <person name="Sanders M.J."/>
            <person name="van Tonder A."/>
            <person name="Ginger M.L."/>
            <person name="Field M.C."/>
            <person name="Barry J.D."/>
            <person name="Hertz-Fowler C."/>
            <person name="Berriman M."/>
        </authorList>
    </citation>
    <scope>NUCLEOTIDE SEQUENCE</scope>
    <source>
        <strain evidence="2">IL3000</strain>
    </source>
</reference>
<name>G0UV57_TRYCI</name>
<feature type="compositionally biased region" description="Polar residues" evidence="1">
    <location>
        <begin position="57"/>
        <end position="82"/>
    </location>
</feature>
<dbReference type="AlphaFoldDB" id="G0UV57"/>
<protein>
    <submittedName>
        <fullName evidence="2">Uncharacterized protein</fullName>
    </submittedName>
</protein>